<sequence>MKAIPHDRFPISFPDHFNFTLSLLYQSTRASTAKRVHSRQPFITNKSQIQKTSMGQSLKKLTGRVDDQETKQALESLIKEAIEKRYQKFDDETTSWSKAEFYHAVYDIVEGINKEKGGAIQISTPKTAKLEKAYRDIHRHRDGKEKLTKGQFEEILKEVIDLQSIALGQGARDTLLYIFGIPIVALIAKRQLPLSTRAISDDVFIPAVTTATVVYLAKANKI</sequence>
<dbReference type="Proteomes" id="UP001179952">
    <property type="component" value="Unassembled WGS sequence"/>
</dbReference>
<protein>
    <submittedName>
        <fullName evidence="1">Uncharacterized protein</fullName>
    </submittedName>
</protein>
<dbReference type="EMBL" id="JAUJYN010000002">
    <property type="protein sequence ID" value="KAK1277812.1"/>
    <property type="molecule type" value="Genomic_DNA"/>
</dbReference>
<dbReference type="Pfam" id="PF25284">
    <property type="entry name" value="DUF7874"/>
    <property type="match status" value="1"/>
</dbReference>
<dbReference type="PANTHER" id="PTHR37216">
    <property type="entry name" value="EXPRESSED PROTEIN"/>
    <property type="match status" value="1"/>
</dbReference>
<keyword evidence="2" id="KW-1185">Reference proteome</keyword>
<reference evidence="1" key="2">
    <citation type="submission" date="2023-06" db="EMBL/GenBank/DDBJ databases">
        <authorList>
            <person name="Ma L."/>
            <person name="Liu K.-W."/>
            <person name="Li Z."/>
            <person name="Hsiao Y.-Y."/>
            <person name="Qi Y."/>
            <person name="Fu T."/>
            <person name="Tang G."/>
            <person name="Zhang D."/>
            <person name="Sun W.-H."/>
            <person name="Liu D.-K."/>
            <person name="Li Y."/>
            <person name="Chen G.-Z."/>
            <person name="Liu X.-D."/>
            <person name="Liao X.-Y."/>
            <person name="Jiang Y.-T."/>
            <person name="Yu X."/>
            <person name="Hao Y."/>
            <person name="Huang J."/>
            <person name="Zhao X.-W."/>
            <person name="Ke S."/>
            <person name="Chen Y.-Y."/>
            <person name="Wu W.-L."/>
            <person name="Hsu J.-L."/>
            <person name="Lin Y.-F."/>
            <person name="Huang M.-D."/>
            <person name="Li C.-Y."/>
            <person name="Huang L."/>
            <person name="Wang Z.-W."/>
            <person name="Zhao X."/>
            <person name="Zhong W.-Y."/>
            <person name="Peng D.-H."/>
            <person name="Ahmad S."/>
            <person name="Lan S."/>
            <person name="Zhang J.-S."/>
            <person name="Tsai W.-C."/>
            <person name="Van De Peer Y."/>
            <person name="Liu Z.-J."/>
        </authorList>
    </citation>
    <scope>NUCLEOTIDE SEQUENCE</scope>
    <source>
        <strain evidence="1">SCP</strain>
        <tissue evidence="1">Leaves</tissue>
    </source>
</reference>
<dbReference type="PANTHER" id="PTHR37216:SF1">
    <property type="entry name" value="EXPRESSED PROTEIN"/>
    <property type="match status" value="1"/>
</dbReference>
<dbReference type="AlphaFoldDB" id="A0AAV9BN63"/>
<accession>A0AAV9BN63</accession>
<reference evidence="1" key="1">
    <citation type="journal article" date="2023" name="Nat. Commun.">
        <title>Diploid and tetraploid genomes of Acorus and the evolution of monocots.</title>
        <authorList>
            <person name="Ma L."/>
            <person name="Liu K.W."/>
            <person name="Li Z."/>
            <person name="Hsiao Y.Y."/>
            <person name="Qi Y."/>
            <person name="Fu T."/>
            <person name="Tang G.D."/>
            <person name="Zhang D."/>
            <person name="Sun W.H."/>
            <person name="Liu D.K."/>
            <person name="Li Y."/>
            <person name="Chen G.Z."/>
            <person name="Liu X.D."/>
            <person name="Liao X.Y."/>
            <person name="Jiang Y.T."/>
            <person name="Yu X."/>
            <person name="Hao Y."/>
            <person name="Huang J."/>
            <person name="Zhao X.W."/>
            <person name="Ke S."/>
            <person name="Chen Y.Y."/>
            <person name="Wu W.L."/>
            <person name="Hsu J.L."/>
            <person name="Lin Y.F."/>
            <person name="Huang M.D."/>
            <person name="Li C.Y."/>
            <person name="Huang L."/>
            <person name="Wang Z.W."/>
            <person name="Zhao X."/>
            <person name="Zhong W.Y."/>
            <person name="Peng D.H."/>
            <person name="Ahmad S."/>
            <person name="Lan S."/>
            <person name="Zhang J.S."/>
            <person name="Tsai W.C."/>
            <person name="Van de Peer Y."/>
            <person name="Liu Z.J."/>
        </authorList>
    </citation>
    <scope>NUCLEOTIDE SEQUENCE</scope>
    <source>
        <strain evidence="1">SCP</strain>
    </source>
</reference>
<gene>
    <name evidence="1" type="ORF">QJS04_geneDACA016554</name>
</gene>
<name>A0AAV9BN63_ACOGR</name>
<proteinExistence type="predicted"/>
<evidence type="ECO:0000313" key="1">
    <source>
        <dbReference type="EMBL" id="KAK1277812.1"/>
    </source>
</evidence>
<dbReference type="InterPro" id="IPR057196">
    <property type="entry name" value="DUF7874"/>
</dbReference>
<comment type="caution">
    <text evidence="1">The sequence shown here is derived from an EMBL/GenBank/DDBJ whole genome shotgun (WGS) entry which is preliminary data.</text>
</comment>
<organism evidence="1 2">
    <name type="scientific">Acorus gramineus</name>
    <name type="common">Dwarf sweet flag</name>
    <dbReference type="NCBI Taxonomy" id="55184"/>
    <lineage>
        <taxon>Eukaryota</taxon>
        <taxon>Viridiplantae</taxon>
        <taxon>Streptophyta</taxon>
        <taxon>Embryophyta</taxon>
        <taxon>Tracheophyta</taxon>
        <taxon>Spermatophyta</taxon>
        <taxon>Magnoliopsida</taxon>
        <taxon>Liliopsida</taxon>
        <taxon>Acoraceae</taxon>
        <taxon>Acorus</taxon>
    </lineage>
</organism>
<evidence type="ECO:0000313" key="2">
    <source>
        <dbReference type="Proteomes" id="UP001179952"/>
    </source>
</evidence>